<reference evidence="2 3" key="1">
    <citation type="submission" date="2020-05" db="EMBL/GenBank/DDBJ databases">
        <authorList>
            <person name="Mo P."/>
        </authorList>
    </citation>
    <scope>NUCLEOTIDE SEQUENCE [LARGE SCALE GENOMIC DNA]</scope>
    <source>
        <strain evidence="2 3">Gen01</strain>
        <plasmid evidence="2 3">unnamed1</plasmid>
    </source>
</reference>
<evidence type="ECO:0000313" key="2">
    <source>
        <dbReference type="EMBL" id="QJY51181.1"/>
    </source>
</evidence>
<proteinExistence type="predicted"/>
<gene>
    <name evidence="2" type="ORF">HOP40_34945</name>
</gene>
<geneLocation type="plasmid" evidence="2 3">
    <name>unnamed1</name>
</geneLocation>
<evidence type="ECO:0000256" key="1">
    <source>
        <dbReference type="SAM" id="MobiDB-lite"/>
    </source>
</evidence>
<dbReference type="Proteomes" id="UP000505377">
    <property type="component" value="Plasmid unnamed1"/>
</dbReference>
<accession>A0A6M6JYG9</accession>
<sequence length="271" mass="29223">MTGPPADDPNGDDPPTGRGADLGEAGGRARSPLTRAQARDELLARLAAQLRTTHAATNRRLDTVEANVAESADLLAQALPRIDTALNQLAALAERLDATPAVPVNWPTLTVDEAATAWAQLADWTADVLVGWYRLARAQLPDCWALHRPVLLELTWLHTTYREAHTRGARAGLAADWHTRWLPAALAAIAAATGPAPGVTVSGCRPGRHHDPTSPLPAGAYTAPPDEPADGRHVEGREKLLARREFWQANYLTAVRFDHNWRDHDTPPGPG</sequence>
<name>A0A6M6JYG9_9PSEU</name>
<dbReference type="AlphaFoldDB" id="A0A6M6JYG9"/>
<dbReference type="EMBL" id="CP053565">
    <property type="protein sequence ID" value="QJY51181.1"/>
    <property type="molecule type" value="Genomic_DNA"/>
</dbReference>
<evidence type="ECO:0008006" key="4">
    <source>
        <dbReference type="Google" id="ProtNLM"/>
    </source>
</evidence>
<feature type="region of interest" description="Disordered" evidence="1">
    <location>
        <begin position="1"/>
        <end position="33"/>
    </location>
</feature>
<feature type="region of interest" description="Disordered" evidence="1">
    <location>
        <begin position="205"/>
        <end position="232"/>
    </location>
</feature>
<keyword evidence="2" id="KW-0614">Plasmid</keyword>
<keyword evidence="3" id="KW-1185">Reference proteome</keyword>
<evidence type="ECO:0000313" key="3">
    <source>
        <dbReference type="Proteomes" id="UP000505377"/>
    </source>
</evidence>
<dbReference type="RefSeq" id="WP_172170010.1">
    <property type="nucleotide sequence ID" value="NZ_CP053565.1"/>
</dbReference>
<organism evidence="2 3">
    <name type="scientific">Pseudonocardia broussonetiae</name>
    <dbReference type="NCBI Taxonomy" id="2736640"/>
    <lineage>
        <taxon>Bacteria</taxon>
        <taxon>Bacillati</taxon>
        <taxon>Actinomycetota</taxon>
        <taxon>Actinomycetes</taxon>
        <taxon>Pseudonocardiales</taxon>
        <taxon>Pseudonocardiaceae</taxon>
        <taxon>Pseudonocardia</taxon>
    </lineage>
</organism>
<dbReference type="KEGG" id="pbro:HOP40_34945"/>
<protein>
    <recommendedName>
        <fullName evidence="4">DUF4913 domain-containing protein</fullName>
    </recommendedName>
</protein>